<evidence type="ECO:0000256" key="1">
    <source>
        <dbReference type="SAM" id="MobiDB-lite"/>
    </source>
</evidence>
<dbReference type="EMBL" id="CABFPH010000148">
    <property type="protein sequence ID" value="VUD74705.1"/>
    <property type="molecule type" value="Genomic_DNA"/>
</dbReference>
<feature type="region of interest" description="Disordered" evidence="1">
    <location>
        <begin position="1"/>
        <end position="41"/>
    </location>
</feature>
<dbReference type="OrthoDB" id="8021120at2"/>
<gene>
    <name evidence="2" type="ORF">MET9862_05338</name>
</gene>
<feature type="compositionally biased region" description="Basic and acidic residues" evidence="1">
    <location>
        <begin position="1"/>
        <end position="17"/>
    </location>
</feature>
<name>A0A509EMR5_9HYPH</name>
<reference evidence="2 3" key="1">
    <citation type="submission" date="2019-06" db="EMBL/GenBank/DDBJ databases">
        <authorList>
            <person name="Rodrigo-Torres L."/>
            <person name="Arahal R. D."/>
            <person name="Lucena T."/>
        </authorList>
    </citation>
    <scope>NUCLEOTIDE SEQUENCE [LARGE SCALE GENOMIC DNA]</scope>
    <source>
        <strain evidence="2 3">SB0023/3</strain>
    </source>
</reference>
<sequence length="95" mass="9967">MDGDDKAKLPEPVRDHLGQQLRGVLPVETGSPRFLGDEAAPEQFAPQIAKLETRLKTHEEGTGAVEEALDRILDAFGIAAEGGKGAPSHGPSGRG</sequence>
<dbReference type="Proteomes" id="UP000410984">
    <property type="component" value="Unassembled WGS sequence"/>
</dbReference>
<proteinExistence type="predicted"/>
<evidence type="ECO:0000313" key="2">
    <source>
        <dbReference type="EMBL" id="VUD74705.1"/>
    </source>
</evidence>
<dbReference type="AlphaFoldDB" id="A0A509EMR5"/>
<protein>
    <submittedName>
        <fullName evidence="2">Uncharacterized protein</fullName>
    </submittedName>
</protein>
<dbReference type="RefSeq" id="WP_142585973.1">
    <property type="nucleotide sequence ID" value="NZ_CABFPH010000148.1"/>
</dbReference>
<organism evidence="2 3">
    <name type="scientific">Methylobacterium symbioticum</name>
    <dbReference type="NCBI Taxonomy" id="2584084"/>
    <lineage>
        <taxon>Bacteria</taxon>
        <taxon>Pseudomonadati</taxon>
        <taxon>Pseudomonadota</taxon>
        <taxon>Alphaproteobacteria</taxon>
        <taxon>Hyphomicrobiales</taxon>
        <taxon>Methylobacteriaceae</taxon>
        <taxon>Methylobacterium</taxon>
    </lineage>
</organism>
<accession>A0A509EMR5</accession>
<evidence type="ECO:0000313" key="3">
    <source>
        <dbReference type="Proteomes" id="UP000410984"/>
    </source>
</evidence>
<keyword evidence="3" id="KW-1185">Reference proteome</keyword>